<organism evidence="9 10">
    <name type="scientific">Segnochrobactrum spirostomi</name>
    <dbReference type="NCBI Taxonomy" id="2608987"/>
    <lineage>
        <taxon>Bacteria</taxon>
        <taxon>Pseudomonadati</taxon>
        <taxon>Pseudomonadota</taxon>
        <taxon>Alphaproteobacteria</taxon>
        <taxon>Hyphomicrobiales</taxon>
        <taxon>Segnochrobactraceae</taxon>
        <taxon>Segnochrobactrum</taxon>
    </lineage>
</organism>
<keyword evidence="4" id="KW-0997">Cell inner membrane</keyword>
<evidence type="ECO:0000256" key="6">
    <source>
        <dbReference type="ARBA" id="ARBA00022989"/>
    </source>
</evidence>
<keyword evidence="6 8" id="KW-1133">Transmembrane helix</keyword>
<name>A0A6A7Y7Z2_9HYPH</name>
<feature type="transmembrane region" description="Helical" evidence="8">
    <location>
        <begin position="52"/>
        <end position="85"/>
    </location>
</feature>
<feature type="transmembrane region" description="Helical" evidence="8">
    <location>
        <begin position="252"/>
        <end position="270"/>
    </location>
</feature>
<accession>A0A6A7Y7Z2</accession>
<evidence type="ECO:0000256" key="4">
    <source>
        <dbReference type="ARBA" id="ARBA00022519"/>
    </source>
</evidence>
<keyword evidence="2" id="KW-0813">Transport</keyword>
<keyword evidence="10" id="KW-1185">Reference proteome</keyword>
<dbReference type="RefSeq" id="WP_153490779.1">
    <property type="nucleotide sequence ID" value="NZ_VWNA01000003.1"/>
</dbReference>
<sequence>MRIGLGTGKIGTRRIGQEHIVLGFAVLLFLGYSIFLNGFVTPSNLVAIVRSVAVLGILAVGMGIVVIGRGIDLSMIAVMAMATAWQLELMNHGWSTPAAMGAVCLAVIVLGTVNGILIAYGDVPAIFATLASGSFVFGFVRSQLITQDVVYVPKTADILLALGQARVATLPIEVVFFALAVLVVFLALRFTKPGRFVYLMGDNYVAARTMGIPVRPMVVIQYVVSALLAWLAGLVTAAGLQSINTRIVNSTLLYDVILVVVIGGIGLSGGKGGMRNVVVGALLIGIMLNGMTILDLPNIYQNLIKATILLAAIIVDSRLNPRDEQTAQQGDI</sequence>
<comment type="caution">
    <text evidence="9">The sequence shown here is derived from an EMBL/GenBank/DDBJ whole genome shotgun (WGS) entry which is preliminary data.</text>
</comment>
<gene>
    <name evidence="9" type="ORF">F0357_22925</name>
</gene>
<feature type="transmembrane region" description="Helical" evidence="8">
    <location>
        <begin position="276"/>
        <end position="296"/>
    </location>
</feature>
<evidence type="ECO:0000313" key="10">
    <source>
        <dbReference type="Proteomes" id="UP000332515"/>
    </source>
</evidence>
<dbReference type="Proteomes" id="UP000332515">
    <property type="component" value="Unassembled WGS sequence"/>
</dbReference>
<comment type="subcellular location">
    <subcellularLocation>
        <location evidence="1">Cell membrane</location>
        <topology evidence="1">Multi-pass membrane protein</topology>
    </subcellularLocation>
</comment>
<dbReference type="InterPro" id="IPR001851">
    <property type="entry name" value="ABC_transp_permease"/>
</dbReference>
<evidence type="ECO:0000256" key="1">
    <source>
        <dbReference type="ARBA" id="ARBA00004651"/>
    </source>
</evidence>
<dbReference type="GO" id="GO:0005886">
    <property type="term" value="C:plasma membrane"/>
    <property type="evidence" value="ECO:0007669"/>
    <property type="project" value="UniProtKB-SubCell"/>
</dbReference>
<reference evidence="9 10" key="1">
    <citation type="submission" date="2019-09" db="EMBL/GenBank/DDBJ databases">
        <title>Segnochrobactrum spirostomi gen. nov., sp. nov., isolated from the ciliate Spirostomum cf. yagiui and description of a novel family, Segnochrobactraceae fam. nov. within the order Rhizobiales of the class Alphaproteobacteria.</title>
        <authorList>
            <person name="Akter S."/>
            <person name="Shazib S.U.A."/>
            <person name="Shin M.K."/>
        </authorList>
    </citation>
    <scope>NUCLEOTIDE SEQUENCE [LARGE SCALE GENOMIC DNA]</scope>
    <source>
        <strain evidence="9 10">Sp-1</strain>
    </source>
</reference>
<dbReference type="PANTHER" id="PTHR32196:SF21">
    <property type="entry name" value="ABC TRANSPORTER PERMEASE PROTEIN YPHD-RELATED"/>
    <property type="match status" value="1"/>
</dbReference>
<evidence type="ECO:0000256" key="3">
    <source>
        <dbReference type="ARBA" id="ARBA00022475"/>
    </source>
</evidence>
<feature type="transmembrane region" description="Helical" evidence="8">
    <location>
        <begin position="219"/>
        <end position="240"/>
    </location>
</feature>
<dbReference type="PANTHER" id="PTHR32196">
    <property type="entry name" value="ABC TRANSPORTER PERMEASE PROTEIN YPHD-RELATED-RELATED"/>
    <property type="match status" value="1"/>
</dbReference>
<feature type="transmembrane region" description="Helical" evidence="8">
    <location>
        <begin position="167"/>
        <end position="190"/>
    </location>
</feature>
<proteinExistence type="predicted"/>
<dbReference type="GO" id="GO:0022857">
    <property type="term" value="F:transmembrane transporter activity"/>
    <property type="evidence" value="ECO:0007669"/>
    <property type="project" value="InterPro"/>
</dbReference>
<dbReference type="AlphaFoldDB" id="A0A6A7Y7Z2"/>
<dbReference type="Pfam" id="PF02653">
    <property type="entry name" value="BPD_transp_2"/>
    <property type="match status" value="1"/>
</dbReference>
<keyword evidence="3" id="KW-1003">Cell membrane</keyword>
<evidence type="ECO:0000256" key="2">
    <source>
        <dbReference type="ARBA" id="ARBA00022448"/>
    </source>
</evidence>
<protein>
    <submittedName>
        <fullName evidence="9">ABC transporter permease</fullName>
    </submittedName>
</protein>
<evidence type="ECO:0000256" key="8">
    <source>
        <dbReference type="SAM" id="Phobius"/>
    </source>
</evidence>
<feature type="transmembrane region" description="Helical" evidence="8">
    <location>
        <begin position="126"/>
        <end position="146"/>
    </location>
</feature>
<feature type="transmembrane region" description="Helical" evidence="8">
    <location>
        <begin position="97"/>
        <end position="120"/>
    </location>
</feature>
<keyword evidence="5 8" id="KW-0812">Transmembrane</keyword>
<evidence type="ECO:0000256" key="7">
    <source>
        <dbReference type="ARBA" id="ARBA00023136"/>
    </source>
</evidence>
<feature type="transmembrane region" description="Helical" evidence="8">
    <location>
        <begin position="20"/>
        <end position="40"/>
    </location>
</feature>
<dbReference type="CDD" id="cd06579">
    <property type="entry name" value="TM_PBP1_transp_AraH_like"/>
    <property type="match status" value="1"/>
</dbReference>
<dbReference type="EMBL" id="VWNA01000003">
    <property type="protein sequence ID" value="MQT15454.1"/>
    <property type="molecule type" value="Genomic_DNA"/>
</dbReference>
<evidence type="ECO:0000313" key="9">
    <source>
        <dbReference type="EMBL" id="MQT15454.1"/>
    </source>
</evidence>
<evidence type="ECO:0000256" key="5">
    <source>
        <dbReference type="ARBA" id="ARBA00022692"/>
    </source>
</evidence>
<keyword evidence="7 8" id="KW-0472">Membrane</keyword>